<name>H0E0H2_9ACTN</name>
<gene>
    <name evidence="2" type="ORF">PAI11_02800</name>
</gene>
<dbReference type="EMBL" id="AGUD01000009">
    <property type="protein sequence ID" value="EHN12833.1"/>
    <property type="molecule type" value="Genomic_DNA"/>
</dbReference>
<evidence type="ECO:0000256" key="1">
    <source>
        <dbReference type="SAM" id="Phobius"/>
    </source>
</evidence>
<accession>H0E0H2</accession>
<dbReference type="Proteomes" id="UP000005143">
    <property type="component" value="Unassembled WGS sequence"/>
</dbReference>
<comment type="caution">
    <text evidence="2">The sequence shown here is derived from an EMBL/GenBank/DDBJ whole genome shotgun (WGS) entry which is preliminary data.</text>
</comment>
<keyword evidence="1" id="KW-0812">Transmembrane</keyword>
<dbReference type="AlphaFoldDB" id="H0E0H2"/>
<organism evidence="2 3">
    <name type="scientific">Patulibacter medicamentivorans</name>
    <dbReference type="NCBI Taxonomy" id="1097667"/>
    <lineage>
        <taxon>Bacteria</taxon>
        <taxon>Bacillati</taxon>
        <taxon>Actinomycetota</taxon>
        <taxon>Thermoleophilia</taxon>
        <taxon>Solirubrobacterales</taxon>
        <taxon>Patulibacteraceae</taxon>
        <taxon>Patulibacter</taxon>
    </lineage>
</organism>
<keyword evidence="1" id="KW-0472">Membrane</keyword>
<dbReference type="RefSeq" id="WP_007570060.1">
    <property type="nucleotide sequence ID" value="NZ_AGUD01000009.1"/>
</dbReference>
<feature type="transmembrane region" description="Helical" evidence="1">
    <location>
        <begin position="6"/>
        <end position="30"/>
    </location>
</feature>
<keyword evidence="1" id="KW-1133">Transmembrane helix</keyword>
<evidence type="ECO:0000313" key="3">
    <source>
        <dbReference type="Proteomes" id="UP000005143"/>
    </source>
</evidence>
<proteinExistence type="predicted"/>
<reference evidence="2 3" key="1">
    <citation type="journal article" date="2013" name="Biodegradation">
        <title>Quantitative proteomic analysis of ibuprofen-degrading Patulibacter sp. strain I11.</title>
        <authorList>
            <person name="Almeida B."/>
            <person name="Kjeldal H."/>
            <person name="Lolas I."/>
            <person name="Knudsen A.D."/>
            <person name="Carvalho G."/>
            <person name="Nielsen K.L."/>
            <person name="Barreto Crespo M.T."/>
            <person name="Stensballe A."/>
            <person name="Nielsen J.L."/>
        </authorList>
    </citation>
    <scope>NUCLEOTIDE SEQUENCE [LARGE SCALE GENOMIC DNA]</scope>
    <source>
        <strain evidence="2 3">I11</strain>
    </source>
</reference>
<evidence type="ECO:0000313" key="2">
    <source>
        <dbReference type="EMBL" id="EHN12833.1"/>
    </source>
</evidence>
<keyword evidence="3" id="KW-1185">Reference proteome</keyword>
<sequence length="46" mass="4668">MTLERIAWSVVVAACALTALLLAIGGYMGYAGITTAVGLSAAINLR</sequence>
<protein>
    <submittedName>
        <fullName evidence="2">Uncharacterized protein</fullName>
    </submittedName>
</protein>